<dbReference type="PROSITE" id="PS00723">
    <property type="entry name" value="POLYPRENYL_SYNTHASE_1"/>
    <property type="match status" value="1"/>
</dbReference>
<keyword evidence="3 4" id="KW-0808">Transferase</keyword>
<dbReference type="SUPFAM" id="SSF48576">
    <property type="entry name" value="Terpenoid synthases"/>
    <property type="match status" value="1"/>
</dbReference>
<dbReference type="PANTHER" id="PTHR12001:SF86">
    <property type="entry name" value="GERANYLGERANYL DIPHOSPHATE SYNTHASE"/>
    <property type="match status" value="1"/>
</dbReference>
<dbReference type="GO" id="GO:0008299">
    <property type="term" value="P:isoprenoid biosynthetic process"/>
    <property type="evidence" value="ECO:0007669"/>
    <property type="project" value="InterPro"/>
</dbReference>
<dbReference type="AlphaFoldDB" id="A0AAE3ZUV5"/>
<dbReference type="GO" id="GO:0046872">
    <property type="term" value="F:metal ion binding"/>
    <property type="evidence" value="ECO:0007669"/>
    <property type="project" value="UniProtKB-KW"/>
</dbReference>
<keyword evidence="2" id="KW-0460">Magnesium</keyword>
<dbReference type="RefSeq" id="WP_310422327.1">
    <property type="nucleotide sequence ID" value="NZ_JAVDYC010000001.1"/>
</dbReference>
<name>A0AAE3ZUV5_9ACTN</name>
<evidence type="ECO:0000256" key="2">
    <source>
        <dbReference type="ARBA" id="ARBA00022842"/>
    </source>
</evidence>
<dbReference type="Pfam" id="PF00348">
    <property type="entry name" value="polyprenyl_synt"/>
    <property type="match status" value="1"/>
</dbReference>
<dbReference type="InterPro" id="IPR033749">
    <property type="entry name" value="Polyprenyl_synt_CS"/>
</dbReference>
<dbReference type="EC" id="2.5.1.29" evidence="4"/>
<keyword evidence="1" id="KW-0479">Metal-binding</keyword>
<dbReference type="GO" id="GO:0004161">
    <property type="term" value="F:dimethylallyltranstransferase activity"/>
    <property type="evidence" value="ECO:0007669"/>
    <property type="project" value="UniProtKB-EC"/>
</dbReference>
<comment type="similarity">
    <text evidence="3">Belongs to the FPP/GGPP synthase family.</text>
</comment>
<accession>A0AAE3ZUV5</accession>
<dbReference type="InterPro" id="IPR000092">
    <property type="entry name" value="Polyprenyl_synt"/>
</dbReference>
<dbReference type="InterPro" id="IPR008949">
    <property type="entry name" value="Isoprenoid_synthase_dom_sf"/>
</dbReference>
<dbReference type="PANTHER" id="PTHR12001">
    <property type="entry name" value="GERANYLGERANYL PYROPHOSPHATE SYNTHASE"/>
    <property type="match status" value="1"/>
</dbReference>
<dbReference type="Gene3D" id="1.10.600.10">
    <property type="entry name" value="Farnesyl Diphosphate Synthase"/>
    <property type="match status" value="1"/>
</dbReference>
<evidence type="ECO:0000313" key="5">
    <source>
        <dbReference type="Proteomes" id="UP001183629"/>
    </source>
</evidence>
<evidence type="ECO:0000256" key="1">
    <source>
        <dbReference type="ARBA" id="ARBA00022723"/>
    </source>
</evidence>
<evidence type="ECO:0000256" key="3">
    <source>
        <dbReference type="RuleBase" id="RU004466"/>
    </source>
</evidence>
<keyword evidence="5" id="KW-1185">Reference proteome</keyword>
<dbReference type="SFLD" id="SFLDS00005">
    <property type="entry name" value="Isoprenoid_Synthase_Type_I"/>
    <property type="match status" value="1"/>
</dbReference>
<comment type="caution">
    <text evidence="4">The sequence shown here is derived from an EMBL/GenBank/DDBJ whole genome shotgun (WGS) entry which is preliminary data.</text>
</comment>
<evidence type="ECO:0000313" key="4">
    <source>
        <dbReference type="EMBL" id="MDR7326509.1"/>
    </source>
</evidence>
<dbReference type="NCBIfam" id="NF041169">
    <property type="entry name" value="f2_encap_cargo4"/>
    <property type="match status" value="1"/>
</dbReference>
<dbReference type="SFLD" id="SFLDG01017">
    <property type="entry name" value="Polyprenyl_Transferase_Like"/>
    <property type="match status" value="1"/>
</dbReference>
<protein>
    <submittedName>
        <fullName evidence="4">Geranylgeranyl diphosphate synthase type I</fullName>
        <ecNumber evidence="4">2.5.1.1</ecNumber>
        <ecNumber evidence="4">2.5.1.10</ecNumber>
        <ecNumber evidence="4">2.5.1.29</ecNumber>
    </submittedName>
</protein>
<proteinExistence type="inferred from homology"/>
<dbReference type="GO" id="GO:0004337">
    <property type="term" value="F:(2E,6E)-farnesyl diphosphate synthase activity"/>
    <property type="evidence" value="ECO:0007669"/>
    <property type="project" value="UniProtKB-EC"/>
</dbReference>
<gene>
    <name evidence="4" type="ORF">J2S44_006759</name>
</gene>
<dbReference type="EC" id="2.5.1.10" evidence="4"/>
<organism evidence="4 5">
    <name type="scientific">Catenuloplanes niger</name>
    <dbReference type="NCBI Taxonomy" id="587534"/>
    <lineage>
        <taxon>Bacteria</taxon>
        <taxon>Bacillati</taxon>
        <taxon>Actinomycetota</taxon>
        <taxon>Actinomycetes</taxon>
        <taxon>Micromonosporales</taxon>
        <taxon>Micromonosporaceae</taxon>
        <taxon>Catenuloplanes</taxon>
    </lineage>
</organism>
<dbReference type="Proteomes" id="UP001183629">
    <property type="component" value="Unassembled WGS sequence"/>
</dbReference>
<dbReference type="GO" id="GO:0004311">
    <property type="term" value="F:geranylgeranyl diphosphate synthase activity"/>
    <property type="evidence" value="ECO:0007669"/>
    <property type="project" value="UniProtKB-EC"/>
</dbReference>
<dbReference type="EC" id="2.5.1.1" evidence="4"/>
<dbReference type="CDD" id="cd00685">
    <property type="entry name" value="Trans_IPPS_HT"/>
    <property type="match status" value="1"/>
</dbReference>
<dbReference type="EMBL" id="JAVDYC010000001">
    <property type="protein sequence ID" value="MDR7326509.1"/>
    <property type="molecule type" value="Genomic_DNA"/>
</dbReference>
<dbReference type="PROSITE" id="PS00444">
    <property type="entry name" value="POLYPRENYL_SYNTHASE_2"/>
    <property type="match status" value="1"/>
</dbReference>
<sequence length="353" mass="35754">MTTLSTVRGSAGSSGAAEPAAAVLAGARAMVEPALRAAIGALPQSTARPSGYHFGWWDPAGQPAAQSGGKALRPALALSAAAAVGGDRAAAVPAAVAVELVHNFSLLHDDVMDGDATRRHRPTVWAVFGVDTAILAGDALLAAAIDVLAASGAPATGPAIRGLCAAVQALVDGQAADLRFEQTTTVRLTDVLEMAANKTGALLGASCSLGALLGGAPAARAALLGEFGERVGLAFQIVDDLLGIWGDPVVTGKPVFSDLRNRKKSLPVLAALTSGTPAGRELVRFYDRDTAFTDAELPRIAELVADAGGRAWCHAHRDALLHQASTSLAAADPLPAAAAELTALAHLATHRSY</sequence>
<reference evidence="4 5" key="1">
    <citation type="submission" date="2023-07" db="EMBL/GenBank/DDBJ databases">
        <title>Sequencing the genomes of 1000 actinobacteria strains.</title>
        <authorList>
            <person name="Klenk H.-P."/>
        </authorList>
    </citation>
    <scope>NUCLEOTIDE SEQUENCE [LARGE SCALE GENOMIC DNA]</scope>
    <source>
        <strain evidence="4 5">DSM 44711</strain>
    </source>
</reference>